<evidence type="ECO:0000313" key="2">
    <source>
        <dbReference type="EMBL" id="CAG8723042.1"/>
    </source>
</evidence>
<dbReference type="AlphaFoldDB" id="A0A9N9NDN5"/>
<dbReference type="InterPro" id="IPR025476">
    <property type="entry name" value="Helitron_helicase-like"/>
</dbReference>
<dbReference type="Proteomes" id="UP000789759">
    <property type="component" value="Unassembled WGS sequence"/>
</dbReference>
<accession>A0A9N9NDN5</accession>
<feature type="non-terminal residue" evidence="2">
    <location>
        <position position="138"/>
    </location>
</feature>
<feature type="domain" description="Helitron helicase-like" evidence="1">
    <location>
        <begin position="40"/>
        <end position="114"/>
    </location>
</feature>
<keyword evidence="3" id="KW-1185">Reference proteome</keyword>
<comment type="caution">
    <text evidence="2">The sequence shown here is derived from an EMBL/GenBank/DDBJ whole genome shotgun (WGS) entry which is preliminary data.</text>
</comment>
<name>A0A9N9NDN5_9GLOM</name>
<gene>
    <name evidence="2" type="ORF">CPELLU_LOCUS13017</name>
</gene>
<proteinExistence type="predicted"/>
<evidence type="ECO:0000313" key="3">
    <source>
        <dbReference type="Proteomes" id="UP000789759"/>
    </source>
</evidence>
<protein>
    <submittedName>
        <fullName evidence="2">13411_t:CDS:1</fullName>
    </submittedName>
</protein>
<dbReference type="OrthoDB" id="2282872at2759"/>
<evidence type="ECO:0000259" key="1">
    <source>
        <dbReference type="Pfam" id="PF14214"/>
    </source>
</evidence>
<sequence length="138" mass="15674">TESAQSFIISIPHSNILLNEYQDQYLFSAAFPVLYSYGVESYEAIEQVQNKKNITNSVILELLKNINIACSKLMTSHQSHLHMHNKIHAIIIQDGTPSLFIMINPANLHSPIVMMYIGNKINIEKLTLNNFSKVTERS</sequence>
<dbReference type="EMBL" id="CAJVQA010013269">
    <property type="protein sequence ID" value="CAG8723042.1"/>
    <property type="molecule type" value="Genomic_DNA"/>
</dbReference>
<dbReference type="Pfam" id="PF14214">
    <property type="entry name" value="Helitron_like_N"/>
    <property type="match status" value="1"/>
</dbReference>
<reference evidence="2" key="1">
    <citation type="submission" date="2021-06" db="EMBL/GenBank/DDBJ databases">
        <authorList>
            <person name="Kallberg Y."/>
            <person name="Tangrot J."/>
            <person name="Rosling A."/>
        </authorList>
    </citation>
    <scope>NUCLEOTIDE SEQUENCE</scope>
    <source>
        <strain evidence="2">FL966</strain>
    </source>
</reference>
<organism evidence="2 3">
    <name type="scientific">Cetraspora pellucida</name>
    <dbReference type="NCBI Taxonomy" id="1433469"/>
    <lineage>
        <taxon>Eukaryota</taxon>
        <taxon>Fungi</taxon>
        <taxon>Fungi incertae sedis</taxon>
        <taxon>Mucoromycota</taxon>
        <taxon>Glomeromycotina</taxon>
        <taxon>Glomeromycetes</taxon>
        <taxon>Diversisporales</taxon>
        <taxon>Gigasporaceae</taxon>
        <taxon>Cetraspora</taxon>
    </lineage>
</organism>